<sequence>MIDHLLYILWNPDLEIFRIGNFAIRWYSTCWLIGLALAYFIVKWLYKDQKVKDAYFDPLFIYCFLGILIGARLGHCLFYQPEYFLSSWTHVVEMFLPIHQMADGSWKFTGYEGLASHGGTIGLMVALYLYYRKTGMNLWHVLDDIAIATPITACFIRLGNLMNSEIIGTPTNVPWAFIFERVDMMPRHPGQLYEAIAYFFFFFVMLHFYKRTSKEVGTGFYFGLCLTLIFTFRFFIEYTKDIQVDFESGMIFNMGQLLSIPFIILGIACMRGGKWMKKLGAN</sequence>
<keyword evidence="3 7" id="KW-0808">Transferase</keyword>
<feature type="transmembrane region" description="Helical" evidence="7">
    <location>
        <begin position="192"/>
        <end position="209"/>
    </location>
</feature>
<name>A0A2N6QTS1_9BACT</name>
<dbReference type="RefSeq" id="WP_102696371.1">
    <property type="nucleotide sequence ID" value="NZ_PNGJ01000001.1"/>
</dbReference>
<dbReference type="HAMAP" id="MF_01147">
    <property type="entry name" value="Lgt"/>
    <property type="match status" value="1"/>
</dbReference>
<feature type="transmembrane region" description="Helical" evidence="7">
    <location>
        <begin position="58"/>
        <end position="80"/>
    </location>
</feature>
<gene>
    <name evidence="7 8" type="primary">lgt</name>
    <name evidence="8" type="ORF">CJ231_01230</name>
</gene>
<comment type="function">
    <text evidence="7">Catalyzes the transfer of the diacylglyceryl group from phosphatidylglycerol to the sulfhydryl group of the N-terminal cysteine of a prolipoprotein, the first step in the formation of mature lipoproteins.</text>
</comment>
<dbReference type="InterPro" id="IPR001640">
    <property type="entry name" value="Lgt"/>
</dbReference>
<comment type="catalytic activity">
    <reaction evidence="7">
        <text>L-cysteinyl-[prolipoprotein] + a 1,2-diacyl-sn-glycero-3-phospho-(1'-sn-glycerol) = an S-1,2-diacyl-sn-glyceryl-L-cysteinyl-[prolipoprotein] + sn-glycerol 1-phosphate + H(+)</text>
        <dbReference type="Rhea" id="RHEA:56712"/>
        <dbReference type="Rhea" id="RHEA-COMP:14679"/>
        <dbReference type="Rhea" id="RHEA-COMP:14680"/>
        <dbReference type="ChEBI" id="CHEBI:15378"/>
        <dbReference type="ChEBI" id="CHEBI:29950"/>
        <dbReference type="ChEBI" id="CHEBI:57685"/>
        <dbReference type="ChEBI" id="CHEBI:64716"/>
        <dbReference type="ChEBI" id="CHEBI:140658"/>
        <dbReference type="EC" id="2.5.1.145"/>
    </reaction>
</comment>
<feature type="transmembrane region" description="Helical" evidence="7">
    <location>
        <begin position="24"/>
        <end position="46"/>
    </location>
</feature>
<feature type="transmembrane region" description="Helical" evidence="7">
    <location>
        <begin position="216"/>
        <end position="236"/>
    </location>
</feature>
<keyword evidence="4 7" id="KW-0812">Transmembrane</keyword>
<dbReference type="GO" id="GO:0005886">
    <property type="term" value="C:plasma membrane"/>
    <property type="evidence" value="ECO:0007669"/>
    <property type="project" value="UniProtKB-SubCell"/>
</dbReference>
<dbReference type="GO" id="GO:0042158">
    <property type="term" value="P:lipoprotein biosynthetic process"/>
    <property type="evidence" value="ECO:0007669"/>
    <property type="project" value="UniProtKB-UniRule"/>
</dbReference>
<comment type="similarity">
    <text evidence="1 7">Belongs to the Lgt family.</text>
</comment>
<evidence type="ECO:0000256" key="4">
    <source>
        <dbReference type="ARBA" id="ARBA00022692"/>
    </source>
</evidence>
<feature type="binding site" evidence="7">
    <location>
        <position position="157"/>
    </location>
    <ligand>
        <name>a 1,2-diacyl-sn-glycero-3-phospho-(1'-sn-glycerol)</name>
        <dbReference type="ChEBI" id="CHEBI:64716"/>
    </ligand>
</feature>
<dbReference type="PANTHER" id="PTHR30589">
    <property type="entry name" value="PROLIPOPROTEIN DIACYLGLYCERYL TRANSFERASE"/>
    <property type="match status" value="1"/>
</dbReference>
<dbReference type="EC" id="2.5.1.145" evidence="7"/>
<dbReference type="EMBL" id="PNGJ01000001">
    <property type="protein sequence ID" value="PMC25447.1"/>
    <property type="molecule type" value="Genomic_DNA"/>
</dbReference>
<dbReference type="AlphaFoldDB" id="A0A2N6QTS1"/>
<keyword evidence="6 7" id="KW-0472">Membrane</keyword>
<feature type="transmembrane region" description="Helical" evidence="7">
    <location>
        <begin position="248"/>
        <end position="269"/>
    </location>
</feature>
<dbReference type="UniPathway" id="UPA00664"/>
<keyword evidence="8" id="KW-0449">Lipoprotein</keyword>
<dbReference type="NCBIfam" id="TIGR00544">
    <property type="entry name" value="lgt"/>
    <property type="match status" value="1"/>
</dbReference>
<evidence type="ECO:0000313" key="8">
    <source>
        <dbReference type="EMBL" id="PMC25447.1"/>
    </source>
</evidence>
<feature type="transmembrane region" description="Helical" evidence="7">
    <location>
        <begin position="114"/>
        <end position="131"/>
    </location>
</feature>
<protein>
    <recommendedName>
        <fullName evidence="7">Phosphatidylglycerol--prolipoprotein diacylglyceryl transferase</fullName>
        <ecNumber evidence="7">2.5.1.145</ecNumber>
    </recommendedName>
</protein>
<dbReference type="PANTHER" id="PTHR30589:SF0">
    <property type="entry name" value="PHOSPHATIDYLGLYCEROL--PROLIPOPROTEIN DIACYLGLYCERYL TRANSFERASE"/>
    <property type="match status" value="1"/>
</dbReference>
<feature type="transmembrane region" description="Helical" evidence="7">
    <location>
        <begin position="138"/>
        <end position="158"/>
    </location>
</feature>
<reference evidence="8 9" key="1">
    <citation type="submission" date="2017-09" db="EMBL/GenBank/DDBJ databases">
        <title>Bacterial strain isolated from the female urinary microbiota.</title>
        <authorList>
            <person name="Thomas-White K."/>
            <person name="Kumar N."/>
            <person name="Forster S."/>
            <person name="Putonti C."/>
            <person name="Lawley T."/>
            <person name="Wolfe A.J."/>
        </authorList>
    </citation>
    <scope>NUCLEOTIDE SEQUENCE [LARGE SCALE GENOMIC DNA]</scope>
    <source>
        <strain evidence="8 9">UMB0536</strain>
    </source>
</reference>
<keyword evidence="5 7" id="KW-1133">Transmembrane helix</keyword>
<comment type="caution">
    <text evidence="8">The sequence shown here is derived from an EMBL/GenBank/DDBJ whole genome shotgun (WGS) entry which is preliminary data.</text>
</comment>
<dbReference type="Proteomes" id="UP000235564">
    <property type="component" value="Unassembled WGS sequence"/>
</dbReference>
<evidence type="ECO:0000313" key="9">
    <source>
        <dbReference type="Proteomes" id="UP000235564"/>
    </source>
</evidence>
<accession>A0A2N6QTS1</accession>
<proteinExistence type="inferred from homology"/>
<keyword evidence="2 7" id="KW-1003">Cell membrane</keyword>
<dbReference type="OrthoDB" id="871140at2"/>
<comment type="subcellular location">
    <subcellularLocation>
        <location evidence="7">Cell membrane</location>
        <topology evidence="7">Multi-pass membrane protein</topology>
    </subcellularLocation>
</comment>
<organism evidence="8 9">
    <name type="scientific">Hoylesella buccalis</name>
    <dbReference type="NCBI Taxonomy" id="28127"/>
    <lineage>
        <taxon>Bacteria</taxon>
        <taxon>Pseudomonadati</taxon>
        <taxon>Bacteroidota</taxon>
        <taxon>Bacteroidia</taxon>
        <taxon>Bacteroidales</taxon>
        <taxon>Prevotellaceae</taxon>
        <taxon>Hoylesella</taxon>
    </lineage>
</organism>
<comment type="pathway">
    <text evidence="7">Protein modification; lipoprotein biosynthesis (diacylglyceryl transfer).</text>
</comment>
<evidence type="ECO:0000256" key="7">
    <source>
        <dbReference type="HAMAP-Rule" id="MF_01147"/>
    </source>
</evidence>
<evidence type="ECO:0000256" key="6">
    <source>
        <dbReference type="ARBA" id="ARBA00023136"/>
    </source>
</evidence>
<dbReference type="Pfam" id="PF01790">
    <property type="entry name" value="LGT"/>
    <property type="match status" value="1"/>
</dbReference>
<dbReference type="GO" id="GO:0008961">
    <property type="term" value="F:phosphatidylglycerol-prolipoprotein diacylglyceryl transferase activity"/>
    <property type="evidence" value="ECO:0007669"/>
    <property type="project" value="UniProtKB-UniRule"/>
</dbReference>
<evidence type="ECO:0000256" key="5">
    <source>
        <dbReference type="ARBA" id="ARBA00022989"/>
    </source>
</evidence>
<evidence type="ECO:0000256" key="1">
    <source>
        <dbReference type="ARBA" id="ARBA00007150"/>
    </source>
</evidence>
<evidence type="ECO:0000256" key="2">
    <source>
        <dbReference type="ARBA" id="ARBA00022475"/>
    </source>
</evidence>
<evidence type="ECO:0000256" key="3">
    <source>
        <dbReference type="ARBA" id="ARBA00022679"/>
    </source>
</evidence>